<evidence type="ECO:0000256" key="5">
    <source>
        <dbReference type="RuleBase" id="RU003887"/>
    </source>
</evidence>
<dbReference type="InterPro" id="IPR020103">
    <property type="entry name" value="PsdUridine_synth_cat_dom_sf"/>
</dbReference>
<keyword evidence="8" id="KW-1185">Reference proteome</keyword>
<reference evidence="7 8" key="1">
    <citation type="submission" date="2016-09" db="EMBL/GenBank/DDBJ databases">
        <title>Genome sequence of Eubacterium angustum.</title>
        <authorList>
            <person name="Poehlein A."/>
            <person name="Daniel R."/>
        </authorList>
    </citation>
    <scope>NUCLEOTIDE SEQUENCE [LARGE SCALE GENOMIC DNA]</scope>
    <source>
        <strain evidence="7 8">DSM 1989</strain>
    </source>
</reference>
<evidence type="ECO:0000256" key="4">
    <source>
        <dbReference type="PROSITE-ProRule" id="PRU00182"/>
    </source>
</evidence>
<evidence type="ECO:0000313" key="8">
    <source>
        <dbReference type="Proteomes" id="UP000180254"/>
    </source>
</evidence>
<dbReference type="GO" id="GO:0000455">
    <property type="term" value="P:enzyme-directed rRNA pseudouridine synthesis"/>
    <property type="evidence" value="ECO:0007669"/>
    <property type="project" value="UniProtKB-ARBA"/>
</dbReference>
<dbReference type="OrthoDB" id="9807213at2"/>
<comment type="similarity">
    <text evidence="1 5">Belongs to the pseudouridine synthase RsuA family.</text>
</comment>
<dbReference type="Gene3D" id="3.30.70.580">
    <property type="entry name" value="Pseudouridine synthase I, catalytic domain, N-terminal subdomain"/>
    <property type="match status" value="1"/>
</dbReference>
<gene>
    <name evidence="7" type="primary">rsuA</name>
    <name evidence="7" type="ORF">EUAN_13150</name>
</gene>
<dbReference type="FunFam" id="3.30.70.1560:FF:000001">
    <property type="entry name" value="Pseudouridine synthase"/>
    <property type="match status" value="1"/>
</dbReference>
<evidence type="ECO:0000256" key="1">
    <source>
        <dbReference type="ARBA" id="ARBA00008348"/>
    </source>
</evidence>
<dbReference type="InterPro" id="IPR002942">
    <property type="entry name" value="S4_RNA-bd"/>
</dbReference>
<dbReference type="InterPro" id="IPR000748">
    <property type="entry name" value="PsdUridine_synth_RsuA/RluB/E/F"/>
</dbReference>
<dbReference type="CDD" id="cd00165">
    <property type="entry name" value="S4"/>
    <property type="match status" value="1"/>
</dbReference>
<dbReference type="CDD" id="cd02553">
    <property type="entry name" value="PseudoU_synth_RsuA"/>
    <property type="match status" value="1"/>
</dbReference>
<protein>
    <recommendedName>
        <fullName evidence="5">Pseudouridine synthase</fullName>
        <ecNumber evidence="5">5.4.99.-</ecNumber>
    </recommendedName>
</protein>
<dbReference type="NCBIfam" id="TIGR00093">
    <property type="entry name" value="pseudouridine synthase"/>
    <property type="match status" value="1"/>
</dbReference>
<dbReference type="PROSITE" id="PS01149">
    <property type="entry name" value="PSI_RSU"/>
    <property type="match status" value="1"/>
</dbReference>
<dbReference type="SUPFAM" id="SSF55174">
    <property type="entry name" value="Alpha-L RNA-binding motif"/>
    <property type="match status" value="1"/>
</dbReference>
<keyword evidence="2 4" id="KW-0694">RNA-binding</keyword>
<comment type="caution">
    <text evidence="7">The sequence shown here is derived from an EMBL/GenBank/DDBJ whole genome shotgun (WGS) entry which is preliminary data.</text>
</comment>
<dbReference type="PANTHER" id="PTHR47683:SF4">
    <property type="entry name" value="PSEUDOURIDINE SYNTHASE"/>
    <property type="match status" value="1"/>
</dbReference>
<dbReference type="STRING" id="39480.EUAN_13150"/>
<dbReference type="EMBL" id="MKIE01000004">
    <property type="protein sequence ID" value="OHW62245.1"/>
    <property type="molecule type" value="Genomic_DNA"/>
</dbReference>
<dbReference type="Pfam" id="PF01479">
    <property type="entry name" value="S4"/>
    <property type="match status" value="1"/>
</dbReference>
<keyword evidence="3 5" id="KW-0413">Isomerase</keyword>
<dbReference type="Proteomes" id="UP000180254">
    <property type="component" value="Unassembled WGS sequence"/>
</dbReference>
<organism evidence="7 8">
    <name type="scientific">Andreesenia angusta</name>
    <dbReference type="NCBI Taxonomy" id="39480"/>
    <lineage>
        <taxon>Bacteria</taxon>
        <taxon>Bacillati</taxon>
        <taxon>Bacillota</taxon>
        <taxon>Tissierellia</taxon>
        <taxon>Tissierellales</taxon>
        <taxon>Gottschalkiaceae</taxon>
        <taxon>Andreesenia</taxon>
    </lineage>
</organism>
<feature type="domain" description="RNA-binding S4" evidence="6">
    <location>
        <begin position="4"/>
        <end position="62"/>
    </location>
</feature>
<name>A0A1S1V752_9FIRM</name>
<dbReference type="EC" id="5.4.99.-" evidence="5"/>
<dbReference type="GO" id="GO:0005829">
    <property type="term" value="C:cytosol"/>
    <property type="evidence" value="ECO:0007669"/>
    <property type="project" value="UniProtKB-ARBA"/>
</dbReference>
<dbReference type="InterPro" id="IPR042092">
    <property type="entry name" value="PsdUridine_s_RsuA/RluB/E/F_cat"/>
</dbReference>
<dbReference type="SUPFAM" id="SSF55120">
    <property type="entry name" value="Pseudouridine synthase"/>
    <property type="match status" value="1"/>
</dbReference>
<dbReference type="Pfam" id="PF00849">
    <property type="entry name" value="PseudoU_synth_2"/>
    <property type="match status" value="1"/>
</dbReference>
<dbReference type="GO" id="GO:0003723">
    <property type="term" value="F:RNA binding"/>
    <property type="evidence" value="ECO:0007669"/>
    <property type="project" value="UniProtKB-KW"/>
</dbReference>
<accession>A0A1S1V752</accession>
<dbReference type="InterPro" id="IPR050343">
    <property type="entry name" value="RsuA_PseudoU_synthase"/>
</dbReference>
<dbReference type="SMART" id="SM00363">
    <property type="entry name" value="S4"/>
    <property type="match status" value="1"/>
</dbReference>
<dbReference type="Gene3D" id="3.10.290.10">
    <property type="entry name" value="RNA-binding S4 domain"/>
    <property type="match status" value="1"/>
</dbReference>
<dbReference type="Gene3D" id="3.30.70.1560">
    <property type="entry name" value="Alpha-L RNA-binding motif"/>
    <property type="match status" value="1"/>
</dbReference>
<dbReference type="GO" id="GO:0120159">
    <property type="term" value="F:rRNA pseudouridine synthase activity"/>
    <property type="evidence" value="ECO:0007669"/>
    <property type="project" value="UniProtKB-ARBA"/>
</dbReference>
<dbReference type="InterPro" id="IPR036986">
    <property type="entry name" value="S4_RNA-bd_sf"/>
</dbReference>
<evidence type="ECO:0000313" key="7">
    <source>
        <dbReference type="EMBL" id="OHW62245.1"/>
    </source>
</evidence>
<dbReference type="PANTHER" id="PTHR47683">
    <property type="entry name" value="PSEUDOURIDINE SYNTHASE FAMILY PROTEIN-RELATED"/>
    <property type="match status" value="1"/>
</dbReference>
<dbReference type="RefSeq" id="WP_071062892.1">
    <property type="nucleotide sequence ID" value="NZ_MKIE01000004.1"/>
</dbReference>
<dbReference type="PROSITE" id="PS50889">
    <property type="entry name" value="S4"/>
    <property type="match status" value="1"/>
</dbReference>
<evidence type="ECO:0000256" key="3">
    <source>
        <dbReference type="ARBA" id="ARBA00023235"/>
    </source>
</evidence>
<proteinExistence type="inferred from homology"/>
<dbReference type="InterPro" id="IPR020094">
    <property type="entry name" value="TruA/RsuA/RluB/E/F_N"/>
</dbReference>
<dbReference type="InterPro" id="IPR006145">
    <property type="entry name" value="PsdUridine_synth_RsuA/RluA"/>
</dbReference>
<evidence type="ECO:0000259" key="6">
    <source>
        <dbReference type="SMART" id="SM00363"/>
    </source>
</evidence>
<evidence type="ECO:0000256" key="2">
    <source>
        <dbReference type="ARBA" id="ARBA00022884"/>
    </source>
</evidence>
<sequence length="240" mass="27529">MKKERLDKVLANLGYGSRKEIKSLAKTGIIKIDGEIVKDSSHKFDPESSVIEVGEEVVRYRKYIYLMMNKPDGYISSTEDCMHETVLDLLEPEDRVFEPFPLGRLDKDTEGLLVLSNDGQLAHRILSPKKHVKKGYYAEVEGVVTEEDIEDFAEGVELEDGYITMPAKLKILESGEISKIELEIYEGKYHQVKRMFESVGKRVVYLKRIYMGGLALDESLELGEYRELTDEEVELLEIRD</sequence>
<dbReference type="InterPro" id="IPR018496">
    <property type="entry name" value="PsdUridine_synth_RsuA/RluB_CS"/>
</dbReference>
<dbReference type="AlphaFoldDB" id="A0A1S1V752"/>